<dbReference type="Gramene" id="MELO3C008605.2.1">
    <property type="protein sequence ID" value="MELO3C008605.2.1"/>
    <property type="gene ID" value="MELO3C008605.2"/>
</dbReference>
<protein>
    <submittedName>
        <fullName evidence="1">Uncharacterized protein</fullName>
    </submittedName>
</protein>
<reference evidence="1" key="1">
    <citation type="submission" date="2023-03" db="UniProtKB">
        <authorList>
            <consortium name="EnsemblPlants"/>
        </authorList>
    </citation>
    <scope>IDENTIFICATION</scope>
</reference>
<evidence type="ECO:0000313" key="1">
    <source>
        <dbReference type="EnsemblPlants" id="MELO3C008605.2.1"/>
    </source>
</evidence>
<dbReference type="EnsemblPlants" id="MELO3C008605.2.1">
    <property type="protein sequence ID" value="MELO3C008605.2.1"/>
    <property type="gene ID" value="MELO3C008605.2"/>
</dbReference>
<sequence length="189" mass="20734">MRVGCRAHSSGTSATHRMLHTAYCHRATHMHRPSVMRAMLHLSCTPCMGSTCIGRACIMPCTPCLGVPGQPSGGRTCIMGRLLCQASSLVHMGYLDSAGACASVLLLVPMDCACSPAHGVVMGTYHDMHVELVGYLLWAHANAMGMFHGHIWAVTWLYWDVVRAWLAPPWPCFKSLVTRSDVNFRVFFT</sequence>
<accession>A0A9I9CUI3</accession>
<name>A0A9I9CUI3_CUCME</name>
<dbReference type="AlphaFoldDB" id="A0A9I9CUI3"/>
<proteinExistence type="predicted"/>
<organism evidence="1">
    <name type="scientific">Cucumis melo</name>
    <name type="common">Muskmelon</name>
    <dbReference type="NCBI Taxonomy" id="3656"/>
    <lineage>
        <taxon>Eukaryota</taxon>
        <taxon>Viridiplantae</taxon>
        <taxon>Streptophyta</taxon>
        <taxon>Embryophyta</taxon>
        <taxon>Tracheophyta</taxon>
        <taxon>Spermatophyta</taxon>
        <taxon>Magnoliopsida</taxon>
        <taxon>eudicotyledons</taxon>
        <taxon>Gunneridae</taxon>
        <taxon>Pentapetalae</taxon>
        <taxon>rosids</taxon>
        <taxon>fabids</taxon>
        <taxon>Cucurbitales</taxon>
        <taxon>Cucurbitaceae</taxon>
        <taxon>Benincaseae</taxon>
        <taxon>Cucumis</taxon>
    </lineage>
</organism>